<dbReference type="PANTHER" id="PTHR44942">
    <property type="entry name" value="METHYLTRANSF_11 DOMAIN-CONTAINING PROTEIN"/>
    <property type="match status" value="1"/>
</dbReference>
<gene>
    <name evidence="5" type="ORF">J2X05_003456</name>
</gene>
<reference evidence="5 6" key="1">
    <citation type="submission" date="2023-07" db="EMBL/GenBank/DDBJ databases">
        <title>Sorghum-associated microbial communities from plants grown in Nebraska, USA.</title>
        <authorList>
            <person name="Schachtman D."/>
        </authorList>
    </citation>
    <scope>NUCLEOTIDE SEQUENCE [LARGE SCALE GENOMIC DNA]</scope>
    <source>
        <strain evidence="5 6">BE190</strain>
    </source>
</reference>
<dbReference type="Pfam" id="PF08241">
    <property type="entry name" value="Methyltransf_11"/>
    <property type="match status" value="1"/>
</dbReference>
<dbReference type="EMBL" id="JAVDVX010000006">
    <property type="protein sequence ID" value="MDR7091421.1"/>
    <property type="molecule type" value="Genomic_DNA"/>
</dbReference>
<evidence type="ECO:0000259" key="4">
    <source>
        <dbReference type="Pfam" id="PF08241"/>
    </source>
</evidence>
<dbReference type="CDD" id="cd02440">
    <property type="entry name" value="AdoMet_MTases"/>
    <property type="match status" value="1"/>
</dbReference>
<dbReference type="InterPro" id="IPR029063">
    <property type="entry name" value="SAM-dependent_MTases_sf"/>
</dbReference>
<dbReference type="Proteomes" id="UP001253595">
    <property type="component" value="Unassembled WGS sequence"/>
</dbReference>
<dbReference type="GO" id="GO:0008168">
    <property type="term" value="F:methyltransferase activity"/>
    <property type="evidence" value="ECO:0007669"/>
    <property type="project" value="UniProtKB-KW"/>
</dbReference>
<dbReference type="RefSeq" id="WP_310074703.1">
    <property type="nucleotide sequence ID" value="NZ_JAVDVX010000006.1"/>
</dbReference>
<evidence type="ECO:0000256" key="2">
    <source>
        <dbReference type="ARBA" id="ARBA00022603"/>
    </source>
</evidence>
<dbReference type="InterPro" id="IPR013216">
    <property type="entry name" value="Methyltransf_11"/>
</dbReference>
<feature type="domain" description="Methyltransferase type 11" evidence="4">
    <location>
        <begin position="58"/>
        <end position="152"/>
    </location>
</feature>
<accession>A0ABU1V1V0</accession>
<name>A0ABU1V1V0_9GAMM</name>
<organism evidence="5 6">
    <name type="scientific">Cellvibrio fibrivorans</name>
    <dbReference type="NCBI Taxonomy" id="126350"/>
    <lineage>
        <taxon>Bacteria</taxon>
        <taxon>Pseudomonadati</taxon>
        <taxon>Pseudomonadota</taxon>
        <taxon>Gammaproteobacteria</taxon>
        <taxon>Cellvibrionales</taxon>
        <taxon>Cellvibrionaceae</taxon>
        <taxon>Cellvibrio</taxon>
    </lineage>
</organism>
<keyword evidence="3" id="KW-0808">Transferase</keyword>
<protein>
    <submittedName>
        <fullName evidence="5">2-polyprenyl-3-methyl-5-hydroxy-6-metoxy-1, 4-benzoquinol methylase</fullName>
    </submittedName>
</protein>
<dbReference type="GO" id="GO:0032259">
    <property type="term" value="P:methylation"/>
    <property type="evidence" value="ECO:0007669"/>
    <property type="project" value="UniProtKB-KW"/>
</dbReference>
<dbReference type="PANTHER" id="PTHR44942:SF4">
    <property type="entry name" value="METHYLTRANSFERASE TYPE 11 DOMAIN-CONTAINING PROTEIN"/>
    <property type="match status" value="1"/>
</dbReference>
<proteinExistence type="inferred from homology"/>
<comment type="similarity">
    <text evidence="1">Belongs to the methyltransferase superfamily.</text>
</comment>
<keyword evidence="2 5" id="KW-0489">Methyltransferase</keyword>
<comment type="caution">
    <text evidence="5">The sequence shown here is derived from an EMBL/GenBank/DDBJ whole genome shotgun (WGS) entry which is preliminary data.</text>
</comment>
<dbReference type="Gene3D" id="3.40.50.150">
    <property type="entry name" value="Vaccinia Virus protein VP39"/>
    <property type="match status" value="1"/>
</dbReference>
<evidence type="ECO:0000256" key="3">
    <source>
        <dbReference type="ARBA" id="ARBA00022679"/>
    </source>
</evidence>
<sequence>MQWKEQAQNRFSDSKDAHKWSAIYTGTQPDVEALSFRARRDFSVGYIQAQTPAGACVLDLGCGAGPVLVKLDAQQYRLIGMDYSTDMLQLARANLGARAQQVSLIQGECEQIPLPNESVDMVVCLGVISYAESIEKALHEINRILKPNGKAIVTYRNFYNDVFMDPVMLAKTLAGSMFGSRPASPKTIGRSIPRAEVIAQIAKTPLHIIDETQIGFGTLRFNKKIISDGKLAARCNRLIHWFLSTLKLKKLYRAMADIHIIVLKKTPQGELV</sequence>
<keyword evidence="6" id="KW-1185">Reference proteome</keyword>
<evidence type="ECO:0000313" key="5">
    <source>
        <dbReference type="EMBL" id="MDR7091421.1"/>
    </source>
</evidence>
<evidence type="ECO:0000313" key="6">
    <source>
        <dbReference type="Proteomes" id="UP001253595"/>
    </source>
</evidence>
<evidence type="ECO:0000256" key="1">
    <source>
        <dbReference type="ARBA" id="ARBA00008361"/>
    </source>
</evidence>
<dbReference type="InterPro" id="IPR051052">
    <property type="entry name" value="Diverse_substrate_MTase"/>
</dbReference>
<dbReference type="SUPFAM" id="SSF53335">
    <property type="entry name" value="S-adenosyl-L-methionine-dependent methyltransferases"/>
    <property type="match status" value="1"/>
</dbReference>